<dbReference type="GO" id="GO:0007004">
    <property type="term" value="P:telomere maintenance via telomerase"/>
    <property type="evidence" value="ECO:0007669"/>
    <property type="project" value="TreeGrafter"/>
</dbReference>
<accession>A0A8S3YQQ0</accession>
<evidence type="ECO:0000256" key="11">
    <source>
        <dbReference type="ARBA" id="ARBA00023242"/>
    </source>
</evidence>
<proteinExistence type="inferred from homology"/>
<dbReference type="GO" id="GO:0042162">
    <property type="term" value="F:telomeric DNA binding"/>
    <property type="evidence" value="ECO:0007669"/>
    <property type="project" value="TreeGrafter"/>
</dbReference>
<dbReference type="Gene3D" id="1.10.132.70">
    <property type="match status" value="1"/>
</dbReference>
<organism evidence="16 17">
    <name type="scientific">Candidula unifasciata</name>
    <dbReference type="NCBI Taxonomy" id="100452"/>
    <lineage>
        <taxon>Eukaryota</taxon>
        <taxon>Metazoa</taxon>
        <taxon>Spiralia</taxon>
        <taxon>Lophotrochozoa</taxon>
        <taxon>Mollusca</taxon>
        <taxon>Gastropoda</taxon>
        <taxon>Heterobranchia</taxon>
        <taxon>Euthyneura</taxon>
        <taxon>Panpulmonata</taxon>
        <taxon>Eupulmonata</taxon>
        <taxon>Stylommatophora</taxon>
        <taxon>Helicina</taxon>
        <taxon>Helicoidea</taxon>
        <taxon>Geomitridae</taxon>
        <taxon>Candidula</taxon>
    </lineage>
</organism>
<dbReference type="Proteomes" id="UP000678393">
    <property type="component" value="Unassembled WGS sequence"/>
</dbReference>
<evidence type="ECO:0000256" key="3">
    <source>
        <dbReference type="ARBA" id="ARBA00016182"/>
    </source>
</evidence>
<evidence type="ECO:0000256" key="14">
    <source>
        <dbReference type="RuleBase" id="RU365061"/>
    </source>
</evidence>
<dbReference type="GO" id="GO:0000781">
    <property type="term" value="C:chromosome, telomeric region"/>
    <property type="evidence" value="ECO:0007669"/>
    <property type="project" value="UniProtKB-SubCell"/>
</dbReference>
<dbReference type="InterPro" id="IPR003545">
    <property type="entry name" value="Telomerase_RT"/>
</dbReference>
<comment type="catalytic activity">
    <reaction evidence="13 14">
        <text>DNA(n) + a 2'-deoxyribonucleoside 5'-triphosphate = DNA(n+1) + diphosphate</text>
        <dbReference type="Rhea" id="RHEA:22508"/>
        <dbReference type="Rhea" id="RHEA-COMP:17339"/>
        <dbReference type="Rhea" id="RHEA-COMP:17340"/>
        <dbReference type="ChEBI" id="CHEBI:33019"/>
        <dbReference type="ChEBI" id="CHEBI:61560"/>
        <dbReference type="ChEBI" id="CHEBI:173112"/>
        <dbReference type="EC" id="2.7.7.49"/>
    </reaction>
</comment>
<dbReference type="GO" id="GO:0003720">
    <property type="term" value="F:telomerase activity"/>
    <property type="evidence" value="ECO:0007669"/>
    <property type="project" value="InterPro"/>
</dbReference>
<dbReference type="PANTHER" id="PTHR12066:SF0">
    <property type="entry name" value="TELOMERASE REVERSE TRANSCRIPTASE"/>
    <property type="match status" value="1"/>
</dbReference>
<comment type="function">
    <text evidence="14">Telomerase is a ribonucleoprotein enzyme essential for the replication of chromosome termini in most eukaryotes. It elongates telomeres. It is a reverse transcriptase that adds simple sequence repeats to chromosome ends by copying a template sequence within the RNA component of the enzyme.</text>
</comment>
<keyword evidence="4 14" id="KW-0158">Chromosome</keyword>
<protein>
    <recommendedName>
        <fullName evidence="3 14">Telomerase reverse transcriptase</fullName>
        <ecNumber evidence="2 14">2.7.7.49</ecNumber>
    </recommendedName>
    <alternativeName>
        <fullName evidence="12 14">Telomerase catalytic subunit</fullName>
    </alternativeName>
</protein>
<sequence length="695" mass="80005">FAVSQDFGISLPFIDDMLNNHRKCPYWTLLRQFCPSDVVDTQKSEHVMQKKKRRRLSSSQLLKNHTATHSVYLFLRTVSKHVIPLKALGSKHNFRCFLRHVKKMLSVQMHGQISLDHMVDGIKTKSIAWLQSNSQNQKASLLKKLIDFLITRFICPLIQSFFYVSGSTSCKNKLFFYRKKTWHRLRQSASSQFINSCKLRKVSESWVQAKLKEEKCLGVCSVRFLVKSSSLRPIVNLSRVTNNRASVNNHLKALLHVLTFEREQTPEVFGATVLNVEEIHAKWRLFVSECKKYNVQELYFVKVDIEKCFDTINPCLLYSIISRIIKRSFYRIYKFRKHVRLNGQIKSVYFESCKYASEIYCNKKKKIESCGSYVVTREVLLKKLCALLFCFVAKVGSQHYVQTLGIPQGSLLSSILCGAYYGHMDQVFLNGVRGEDDFLVRLVDDILFVTPCKRHADNLLRTMLDGIPEFNCRCNLNKCCASFPYHHAVLGDVPCVSNNSPLIFCGLAFDTRTLNVTLDFSNYNNIQTEDTISWDLTKHPGSVIQSKIISLVHPKCLSILFDKDINCTDTIHYNILCIFSVSAVKFHCLVMQLPPKRRILNNPAFFTKAILGLPQTLLACASQKLARLSSPEALTVPISAEVVRWLCVHSFLFKLKMHHQMYAPVIESLQHLQEIKLDYKVSVMLPRIFDCIYIK</sequence>
<dbReference type="EMBL" id="CAJHNH020000657">
    <property type="protein sequence ID" value="CAG5119103.1"/>
    <property type="molecule type" value="Genomic_DNA"/>
</dbReference>
<dbReference type="SMART" id="SM00975">
    <property type="entry name" value="Telomerase_RBD"/>
    <property type="match status" value="1"/>
</dbReference>
<keyword evidence="11 14" id="KW-0539">Nucleus</keyword>
<gene>
    <name evidence="16" type="ORF">CUNI_LOCUS4661</name>
</gene>
<feature type="domain" description="Reverse transcriptase" evidence="15">
    <location>
        <begin position="206"/>
        <end position="509"/>
    </location>
</feature>
<dbReference type="GO" id="GO:0070034">
    <property type="term" value="F:telomerase RNA binding"/>
    <property type="evidence" value="ECO:0007669"/>
    <property type="project" value="TreeGrafter"/>
</dbReference>
<dbReference type="InterPro" id="IPR021891">
    <property type="entry name" value="Telomerase_RBD"/>
</dbReference>
<keyword evidence="17" id="KW-1185">Reference proteome</keyword>
<feature type="non-terminal residue" evidence="16">
    <location>
        <position position="1"/>
    </location>
</feature>
<evidence type="ECO:0000256" key="6">
    <source>
        <dbReference type="ARBA" id="ARBA00022695"/>
    </source>
</evidence>
<evidence type="ECO:0000259" key="15">
    <source>
        <dbReference type="PROSITE" id="PS50878"/>
    </source>
</evidence>
<dbReference type="Gene3D" id="3.30.70.2630">
    <property type="match status" value="1"/>
</dbReference>
<evidence type="ECO:0000256" key="7">
    <source>
        <dbReference type="ARBA" id="ARBA00022723"/>
    </source>
</evidence>
<comment type="subcellular location">
    <subcellularLocation>
        <location evidence="14">Nucleus</location>
    </subcellularLocation>
    <subcellularLocation>
        <location evidence="14">Chromosome</location>
        <location evidence="14">Telomere</location>
    </subcellularLocation>
</comment>
<reference evidence="16" key="1">
    <citation type="submission" date="2021-04" db="EMBL/GenBank/DDBJ databases">
        <authorList>
            <consortium name="Molecular Ecology Group"/>
        </authorList>
    </citation>
    <scope>NUCLEOTIDE SEQUENCE</scope>
</reference>
<dbReference type="CDD" id="cd01648">
    <property type="entry name" value="TERT"/>
    <property type="match status" value="1"/>
</dbReference>
<evidence type="ECO:0000256" key="8">
    <source>
        <dbReference type="ARBA" id="ARBA00022842"/>
    </source>
</evidence>
<evidence type="ECO:0000256" key="4">
    <source>
        <dbReference type="ARBA" id="ARBA00022454"/>
    </source>
</evidence>
<dbReference type="InterPro" id="IPR043502">
    <property type="entry name" value="DNA/RNA_pol_sf"/>
</dbReference>
<dbReference type="GO" id="GO:0000333">
    <property type="term" value="C:telomerase catalytic core complex"/>
    <property type="evidence" value="ECO:0007669"/>
    <property type="project" value="TreeGrafter"/>
</dbReference>
<dbReference type="GO" id="GO:0046872">
    <property type="term" value="F:metal ion binding"/>
    <property type="evidence" value="ECO:0007669"/>
    <property type="project" value="UniProtKB-KW"/>
</dbReference>
<keyword evidence="10 14" id="KW-0695">RNA-directed DNA polymerase</keyword>
<keyword evidence="8 14" id="KW-0460">Magnesium</keyword>
<evidence type="ECO:0000313" key="16">
    <source>
        <dbReference type="EMBL" id="CAG5119103.1"/>
    </source>
</evidence>
<dbReference type="Gene3D" id="1.10.357.90">
    <property type="match status" value="1"/>
</dbReference>
<dbReference type="PANTHER" id="PTHR12066">
    <property type="entry name" value="TELOMERASE REVERSE TRANSCRIPTASE"/>
    <property type="match status" value="1"/>
</dbReference>
<dbReference type="Pfam" id="PF21399">
    <property type="entry name" value="TERT_C"/>
    <property type="match status" value="1"/>
</dbReference>
<dbReference type="EC" id="2.7.7.49" evidence="2 14"/>
<keyword evidence="6 14" id="KW-0548">Nucleotidyltransferase</keyword>
<dbReference type="SUPFAM" id="SSF56672">
    <property type="entry name" value="DNA/RNA polymerases"/>
    <property type="match status" value="1"/>
</dbReference>
<name>A0A8S3YQQ0_9EUPU</name>
<evidence type="ECO:0000256" key="1">
    <source>
        <dbReference type="ARBA" id="ARBA00008001"/>
    </source>
</evidence>
<dbReference type="OrthoDB" id="289721at2759"/>
<evidence type="ECO:0000256" key="10">
    <source>
        <dbReference type="ARBA" id="ARBA00022918"/>
    </source>
</evidence>
<dbReference type="InterPro" id="IPR049139">
    <property type="entry name" value="TERT_C"/>
</dbReference>
<dbReference type="Pfam" id="PF00078">
    <property type="entry name" value="RVT_1"/>
    <property type="match status" value="1"/>
</dbReference>
<evidence type="ECO:0000313" key="17">
    <source>
        <dbReference type="Proteomes" id="UP000678393"/>
    </source>
</evidence>
<evidence type="ECO:0000256" key="13">
    <source>
        <dbReference type="ARBA" id="ARBA00048173"/>
    </source>
</evidence>
<keyword evidence="9 14" id="KW-0779">Telomere</keyword>
<keyword evidence="7 14" id="KW-0479">Metal-binding</keyword>
<evidence type="ECO:0000256" key="9">
    <source>
        <dbReference type="ARBA" id="ARBA00022895"/>
    </source>
</evidence>
<evidence type="ECO:0000256" key="2">
    <source>
        <dbReference type="ARBA" id="ARBA00012493"/>
    </source>
</evidence>
<dbReference type="PROSITE" id="PS50878">
    <property type="entry name" value="RT_POL"/>
    <property type="match status" value="1"/>
</dbReference>
<evidence type="ECO:0000256" key="12">
    <source>
        <dbReference type="ARBA" id="ARBA00032044"/>
    </source>
</evidence>
<dbReference type="InterPro" id="IPR000477">
    <property type="entry name" value="RT_dom"/>
</dbReference>
<comment type="similarity">
    <text evidence="1 14">Belongs to the reverse transcriptase family. Telomerase subfamily.</text>
</comment>
<comment type="caution">
    <text evidence="16">The sequence shown here is derived from an EMBL/GenBank/DDBJ whole genome shotgun (WGS) entry which is preliminary data.</text>
</comment>
<dbReference type="Pfam" id="PF12009">
    <property type="entry name" value="Telomerase_RBD"/>
    <property type="match status" value="1"/>
</dbReference>
<evidence type="ECO:0000256" key="5">
    <source>
        <dbReference type="ARBA" id="ARBA00022679"/>
    </source>
</evidence>
<dbReference type="AlphaFoldDB" id="A0A8S3YQQ0"/>
<keyword evidence="5 14" id="KW-0808">Transferase</keyword>
<dbReference type="PRINTS" id="PR01365">
    <property type="entry name" value="TELOMERASERT"/>
</dbReference>